<dbReference type="Proteomes" id="UP000251634">
    <property type="component" value="Unassembled WGS sequence"/>
</dbReference>
<organism evidence="14 15">
    <name type="scientific">Faecalibacterium prausnitzii</name>
    <dbReference type="NCBI Taxonomy" id="853"/>
    <lineage>
        <taxon>Bacteria</taxon>
        <taxon>Bacillati</taxon>
        <taxon>Bacillota</taxon>
        <taxon>Clostridia</taxon>
        <taxon>Eubacteriales</taxon>
        <taxon>Oscillospiraceae</taxon>
        <taxon>Faecalibacterium</taxon>
    </lineage>
</organism>
<accession>A0A329TJ02</accession>
<feature type="domain" description="CNNM transmembrane" evidence="13">
    <location>
        <begin position="1"/>
        <end position="187"/>
    </location>
</feature>
<feature type="compositionally biased region" description="Basic and acidic residues" evidence="10">
    <location>
        <begin position="417"/>
        <end position="429"/>
    </location>
</feature>
<evidence type="ECO:0000256" key="7">
    <source>
        <dbReference type="ARBA" id="ARBA00023136"/>
    </source>
</evidence>
<sequence length="438" mass="48761">MDDGSITLLVALVILVAFSAFFSASETAFSSLNQIRLKSRAEDGDTSAARVLAMSEKYDKLLSTILIGNNIVNIAAASIGTILFTQMLGQERGATVSTMVLTIVVLIFGEVTPKSLAKEMPETIATAVSPVLNLLMLLFTPLTWLFTQWKKLLGKFIHSREEDTITEGELMTMVSEAENDGELTDRESQLIRSAIEFDDVEVEEILTPRVDVVAVEDNISLEELAQTFAESGYSRLPVYHDTIDNIIGVVHEKDFYLARLKKAATVEDLIAPTLYTTGSTQISQLLRTLREQHHHMAVVVDEYGGTEGIITLEDILEELVGEIWDEHDEVTEDFRQQSDGSWLVSGSASVDDLYETLGLPEDEDIDSNTVNGLVQEKTCHLPKVGDHFTLNNFNGVVTRTAKRRVTEVRFTPIPAPAEKEDDHDREKWLPSRHLQNHN</sequence>
<feature type="transmembrane region" description="Helical" evidence="11">
    <location>
        <begin position="124"/>
        <end position="146"/>
    </location>
</feature>
<feature type="transmembrane region" description="Helical" evidence="11">
    <location>
        <begin position="61"/>
        <end position="84"/>
    </location>
</feature>
<evidence type="ECO:0000259" key="12">
    <source>
        <dbReference type="PROSITE" id="PS51371"/>
    </source>
</evidence>
<evidence type="ECO:0000256" key="11">
    <source>
        <dbReference type="SAM" id="Phobius"/>
    </source>
</evidence>
<keyword evidence="6 8" id="KW-0129">CBS domain</keyword>
<dbReference type="InterPro" id="IPR002550">
    <property type="entry name" value="CNNM"/>
</dbReference>
<dbReference type="Gene3D" id="3.10.580.10">
    <property type="entry name" value="CBS-domain"/>
    <property type="match status" value="1"/>
</dbReference>
<evidence type="ECO:0000256" key="4">
    <source>
        <dbReference type="ARBA" id="ARBA00022737"/>
    </source>
</evidence>
<comment type="subcellular location">
    <subcellularLocation>
        <location evidence="1">Membrane</location>
        <topology evidence="1">Multi-pass membrane protein</topology>
    </subcellularLocation>
</comment>
<dbReference type="SMART" id="SM01091">
    <property type="entry name" value="CorC_HlyC"/>
    <property type="match status" value="1"/>
</dbReference>
<dbReference type="GO" id="GO:0050660">
    <property type="term" value="F:flavin adenine dinucleotide binding"/>
    <property type="evidence" value="ECO:0007669"/>
    <property type="project" value="InterPro"/>
</dbReference>
<proteinExistence type="inferred from homology"/>
<dbReference type="PROSITE" id="PS51846">
    <property type="entry name" value="CNNM"/>
    <property type="match status" value="1"/>
</dbReference>
<dbReference type="PROSITE" id="PS51371">
    <property type="entry name" value="CBS"/>
    <property type="match status" value="2"/>
</dbReference>
<name>A0A329TJ02_9FIRM</name>
<keyword evidence="4" id="KW-0677">Repeat</keyword>
<dbReference type="InterPro" id="IPR044751">
    <property type="entry name" value="Ion_transp-like_CBS"/>
</dbReference>
<keyword evidence="5 9" id="KW-1133">Transmembrane helix</keyword>
<evidence type="ECO:0000313" key="15">
    <source>
        <dbReference type="Proteomes" id="UP000251634"/>
    </source>
</evidence>
<dbReference type="InterPro" id="IPR036318">
    <property type="entry name" value="FAD-bd_PCMH-like_sf"/>
</dbReference>
<evidence type="ECO:0000313" key="14">
    <source>
        <dbReference type="EMBL" id="RAW48878.1"/>
    </source>
</evidence>
<dbReference type="InterPro" id="IPR000644">
    <property type="entry name" value="CBS_dom"/>
</dbReference>
<feature type="domain" description="CBS" evidence="12">
    <location>
        <begin position="206"/>
        <end position="265"/>
    </location>
</feature>
<evidence type="ECO:0000259" key="13">
    <source>
        <dbReference type="PROSITE" id="PS51846"/>
    </source>
</evidence>
<dbReference type="SMART" id="SM00116">
    <property type="entry name" value="CBS"/>
    <property type="match status" value="2"/>
</dbReference>
<protein>
    <submittedName>
        <fullName evidence="14">HlyC/CorC family transporter</fullName>
    </submittedName>
</protein>
<dbReference type="Pfam" id="PF03471">
    <property type="entry name" value="CorC_HlyC"/>
    <property type="match status" value="1"/>
</dbReference>
<dbReference type="Pfam" id="PF00571">
    <property type="entry name" value="CBS"/>
    <property type="match status" value="2"/>
</dbReference>
<feature type="domain" description="CBS" evidence="12">
    <location>
        <begin position="269"/>
        <end position="329"/>
    </location>
</feature>
<comment type="caution">
    <text evidence="14">The sequence shown here is derived from an EMBL/GenBank/DDBJ whole genome shotgun (WGS) entry which is preliminary data.</text>
</comment>
<dbReference type="InterPro" id="IPR016169">
    <property type="entry name" value="FAD-bd_PCMH_sub2"/>
</dbReference>
<dbReference type="InterPro" id="IPR005170">
    <property type="entry name" value="Transptr-assoc_dom"/>
</dbReference>
<dbReference type="EMBL" id="PRKZ01000007">
    <property type="protein sequence ID" value="RAW48878.1"/>
    <property type="molecule type" value="Genomic_DNA"/>
</dbReference>
<dbReference type="PANTHER" id="PTHR22777">
    <property type="entry name" value="HEMOLYSIN-RELATED"/>
    <property type="match status" value="1"/>
</dbReference>
<feature type="transmembrane region" description="Helical" evidence="11">
    <location>
        <begin position="96"/>
        <end position="112"/>
    </location>
</feature>
<evidence type="ECO:0000256" key="8">
    <source>
        <dbReference type="PROSITE-ProRule" id="PRU00703"/>
    </source>
</evidence>
<evidence type="ECO:0000256" key="3">
    <source>
        <dbReference type="ARBA" id="ARBA00022692"/>
    </source>
</evidence>
<dbReference type="GO" id="GO:0005886">
    <property type="term" value="C:plasma membrane"/>
    <property type="evidence" value="ECO:0007669"/>
    <property type="project" value="TreeGrafter"/>
</dbReference>
<evidence type="ECO:0000256" key="10">
    <source>
        <dbReference type="SAM" id="MobiDB-lite"/>
    </source>
</evidence>
<evidence type="ECO:0000256" key="2">
    <source>
        <dbReference type="ARBA" id="ARBA00006337"/>
    </source>
</evidence>
<reference evidence="14 15" key="1">
    <citation type="submission" date="2018-02" db="EMBL/GenBank/DDBJ databases">
        <title>Complete genome sequencing of Faecalibacterium prausnitzii strains isolated from the human gut.</title>
        <authorList>
            <person name="Fitzgerald B.C."/>
            <person name="Shkoporov A.N."/>
            <person name="Ross P.R."/>
            <person name="Hill C."/>
        </authorList>
    </citation>
    <scope>NUCLEOTIDE SEQUENCE [LARGE SCALE GENOMIC DNA]</scope>
    <source>
        <strain evidence="14 15">APC942/8-14-2</strain>
    </source>
</reference>
<dbReference type="InterPro" id="IPR046342">
    <property type="entry name" value="CBS_dom_sf"/>
</dbReference>
<gene>
    <name evidence="14" type="ORF">C4N25_10180</name>
</gene>
<dbReference type="SUPFAM" id="SSF54631">
    <property type="entry name" value="CBS-domain pair"/>
    <property type="match status" value="1"/>
</dbReference>
<keyword evidence="7 9" id="KW-0472">Membrane</keyword>
<dbReference type="FunFam" id="3.10.580.10:FF:000002">
    <property type="entry name" value="Magnesium/cobalt efflux protein CorC"/>
    <property type="match status" value="1"/>
</dbReference>
<evidence type="ECO:0000256" key="6">
    <source>
        <dbReference type="ARBA" id="ARBA00023122"/>
    </source>
</evidence>
<evidence type="ECO:0000256" key="1">
    <source>
        <dbReference type="ARBA" id="ARBA00004141"/>
    </source>
</evidence>
<comment type="similarity">
    <text evidence="2">Belongs to the UPF0053 family.</text>
</comment>
<dbReference type="CDD" id="cd04590">
    <property type="entry name" value="CBS_pair_CorC_HlyC_assoc"/>
    <property type="match status" value="1"/>
</dbReference>
<evidence type="ECO:0000256" key="5">
    <source>
        <dbReference type="ARBA" id="ARBA00022989"/>
    </source>
</evidence>
<dbReference type="Gene3D" id="3.30.465.10">
    <property type="match status" value="1"/>
</dbReference>
<evidence type="ECO:0000256" key="9">
    <source>
        <dbReference type="PROSITE-ProRule" id="PRU01193"/>
    </source>
</evidence>
<feature type="region of interest" description="Disordered" evidence="10">
    <location>
        <begin position="412"/>
        <end position="438"/>
    </location>
</feature>
<dbReference type="RefSeq" id="WP_112115975.1">
    <property type="nucleotide sequence ID" value="NZ_PRKZ01000007.1"/>
</dbReference>
<dbReference type="AlphaFoldDB" id="A0A329TJ02"/>
<keyword evidence="3 9" id="KW-0812">Transmembrane</keyword>
<dbReference type="Pfam" id="PF01595">
    <property type="entry name" value="CNNM"/>
    <property type="match status" value="1"/>
</dbReference>
<dbReference type="SUPFAM" id="SSF56176">
    <property type="entry name" value="FAD-binding/transporter-associated domain-like"/>
    <property type="match status" value="1"/>
</dbReference>
<dbReference type="PANTHER" id="PTHR22777:SF17">
    <property type="entry name" value="UPF0053 PROTEIN SLL0260"/>
    <property type="match status" value="1"/>
</dbReference>